<reference evidence="1 2" key="1">
    <citation type="submission" date="2018-08" db="EMBL/GenBank/DDBJ databases">
        <title>Chitinophagaceae sp. K23C18032701, a novel bacterium isolated from forest soil.</title>
        <authorList>
            <person name="Wang C."/>
        </authorList>
    </citation>
    <scope>NUCLEOTIDE SEQUENCE [LARGE SCALE GENOMIC DNA]</scope>
    <source>
        <strain evidence="1 2">K23C18032701</strain>
    </source>
</reference>
<organism evidence="1 2">
    <name type="scientific">Deminuibacter soli</name>
    <dbReference type="NCBI Taxonomy" id="2291815"/>
    <lineage>
        <taxon>Bacteria</taxon>
        <taxon>Pseudomonadati</taxon>
        <taxon>Bacteroidota</taxon>
        <taxon>Chitinophagia</taxon>
        <taxon>Chitinophagales</taxon>
        <taxon>Chitinophagaceae</taxon>
        <taxon>Deminuibacter</taxon>
    </lineage>
</organism>
<gene>
    <name evidence="1" type="ORF">DXN05_09905</name>
</gene>
<evidence type="ECO:0008006" key="3">
    <source>
        <dbReference type="Google" id="ProtNLM"/>
    </source>
</evidence>
<proteinExistence type="predicted"/>
<keyword evidence="2" id="KW-1185">Reference proteome</keyword>
<accession>A0A3E1NMC2</accession>
<dbReference type="Proteomes" id="UP000261284">
    <property type="component" value="Unassembled WGS sequence"/>
</dbReference>
<sequence length="105" mass="12329">MLIIFSSCTGKAKFDKTMWQTKDDMEYPYRNKMLNDLIKNYKLAGIRYTDLINLLGKPQFKDSSSIAYEVITRYDAIDPNYTKRLDFTFSGDSIITSFKIAEWKK</sequence>
<name>A0A3E1NMC2_9BACT</name>
<evidence type="ECO:0000313" key="1">
    <source>
        <dbReference type="EMBL" id="RFM29062.1"/>
    </source>
</evidence>
<comment type="caution">
    <text evidence="1">The sequence shown here is derived from an EMBL/GenBank/DDBJ whole genome shotgun (WGS) entry which is preliminary data.</text>
</comment>
<protein>
    <recommendedName>
        <fullName evidence="3">DUF4476 domain-containing protein</fullName>
    </recommendedName>
</protein>
<dbReference type="AlphaFoldDB" id="A0A3E1NMC2"/>
<dbReference type="EMBL" id="QTJU01000002">
    <property type="protein sequence ID" value="RFM29062.1"/>
    <property type="molecule type" value="Genomic_DNA"/>
</dbReference>
<evidence type="ECO:0000313" key="2">
    <source>
        <dbReference type="Proteomes" id="UP000261284"/>
    </source>
</evidence>